<protein>
    <submittedName>
        <fullName evidence="1">Methyl coenzyme M reductase subunit C-like uncharacterized protein (Methanogenesis marker protein 7)</fullName>
    </submittedName>
</protein>
<sequence length="105" mass="12021">MQLLLQFLKTQYQFQLDTLFQVANPTEKPVFSQLETDTFVSEFIIENHLSETDILLLALALAPHLKPDFLSSIIAEYLPNGGELPEFVGINKEPKRSKQKNLINF</sequence>
<comment type="caution">
    <text evidence="1">The sequence shown here is derived from an EMBL/GenBank/DDBJ whole genome shotgun (WGS) entry which is preliminary data.</text>
</comment>
<keyword evidence="2" id="KW-1185">Reference proteome</keyword>
<dbReference type="Proteomes" id="UP001269081">
    <property type="component" value="Unassembled WGS sequence"/>
</dbReference>
<dbReference type="EMBL" id="JAVDWQ010000003">
    <property type="protein sequence ID" value="MDR7209463.1"/>
    <property type="molecule type" value="Genomic_DNA"/>
</dbReference>
<gene>
    <name evidence="1" type="ORF">J2W48_001396</name>
</gene>
<proteinExistence type="predicted"/>
<dbReference type="RefSeq" id="WP_310279727.1">
    <property type="nucleotide sequence ID" value="NZ_JAVDWQ010000003.1"/>
</dbReference>
<evidence type="ECO:0000313" key="2">
    <source>
        <dbReference type="Proteomes" id="UP001269081"/>
    </source>
</evidence>
<accession>A0ABU1Y5X4</accession>
<evidence type="ECO:0000313" key="1">
    <source>
        <dbReference type="EMBL" id="MDR7209463.1"/>
    </source>
</evidence>
<organism evidence="1 2">
    <name type="scientific">Flavobacterium piscis</name>
    <dbReference type="NCBI Taxonomy" id="1114874"/>
    <lineage>
        <taxon>Bacteria</taxon>
        <taxon>Pseudomonadati</taxon>
        <taxon>Bacteroidota</taxon>
        <taxon>Flavobacteriia</taxon>
        <taxon>Flavobacteriales</taxon>
        <taxon>Flavobacteriaceae</taxon>
        <taxon>Flavobacterium</taxon>
    </lineage>
</organism>
<reference evidence="1 2" key="1">
    <citation type="submission" date="2023-07" db="EMBL/GenBank/DDBJ databases">
        <title>Sorghum-associated microbial communities from plants grown in Nebraska, USA.</title>
        <authorList>
            <person name="Schachtman D."/>
        </authorList>
    </citation>
    <scope>NUCLEOTIDE SEQUENCE [LARGE SCALE GENOMIC DNA]</scope>
    <source>
        <strain evidence="1 2">4129</strain>
    </source>
</reference>
<name>A0ABU1Y5X4_9FLAO</name>